<proteinExistence type="inferred from homology"/>
<comment type="cofactor">
    <cofactor evidence="4">
        <name>Mg(2+)</name>
        <dbReference type="ChEBI" id="CHEBI:18420"/>
    </cofactor>
</comment>
<dbReference type="Gene3D" id="2.40.340.10">
    <property type="entry name" value="MoeA, C-terminal, domain IV"/>
    <property type="match status" value="1"/>
</dbReference>
<comment type="function">
    <text evidence="1 4">Catalyzes the insertion of molybdate into adenylated molybdopterin with the concomitant release of AMP.</text>
</comment>
<dbReference type="PANTHER" id="PTHR10192:SF5">
    <property type="entry name" value="GEPHYRIN"/>
    <property type="match status" value="1"/>
</dbReference>
<dbReference type="UniPathway" id="UPA00344"/>
<keyword evidence="7" id="KW-1185">Reference proteome</keyword>
<feature type="domain" description="MoaB/Mog" evidence="5">
    <location>
        <begin position="187"/>
        <end position="327"/>
    </location>
</feature>
<keyword evidence="4" id="KW-0460">Magnesium</keyword>
<dbReference type="AlphaFoldDB" id="A0A444JDX6"/>
<keyword evidence="4" id="KW-0501">Molybdenum cofactor biosynthesis</keyword>
<gene>
    <name evidence="6" type="ORF">VU01_11714</name>
</gene>
<dbReference type="EMBL" id="MTKS01000171">
    <property type="protein sequence ID" value="RWX51273.1"/>
    <property type="molecule type" value="Genomic_DNA"/>
</dbReference>
<evidence type="ECO:0000313" key="6">
    <source>
        <dbReference type="EMBL" id="RWX51273.1"/>
    </source>
</evidence>
<dbReference type="InterPro" id="IPR005110">
    <property type="entry name" value="MoeA_linker/N"/>
</dbReference>
<comment type="similarity">
    <text evidence="2 4">Belongs to the MoeA family.</text>
</comment>
<keyword evidence="4" id="KW-0500">Molybdenum</keyword>
<dbReference type="PANTHER" id="PTHR10192">
    <property type="entry name" value="MOLYBDOPTERIN BIOSYNTHESIS PROTEIN"/>
    <property type="match status" value="1"/>
</dbReference>
<evidence type="ECO:0000256" key="2">
    <source>
        <dbReference type="ARBA" id="ARBA00010763"/>
    </source>
</evidence>
<dbReference type="SUPFAM" id="SSF53218">
    <property type="entry name" value="Molybdenum cofactor biosynthesis proteins"/>
    <property type="match status" value="1"/>
</dbReference>
<evidence type="ECO:0000313" key="7">
    <source>
        <dbReference type="Proteomes" id="UP000288892"/>
    </source>
</evidence>
<dbReference type="InterPro" id="IPR001453">
    <property type="entry name" value="MoaB/Mog_dom"/>
</dbReference>
<comment type="pathway">
    <text evidence="4">Cofactor biosynthesis; molybdopterin biosynthesis.</text>
</comment>
<dbReference type="SMART" id="SM00852">
    <property type="entry name" value="MoCF_biosynth"/>
    <property type="match status" value="1"/>
</dbReference>
<evidence type="ECO:0000256" key="4">
    <source>
        <dbReference type="RuleBase" id="RU365090"/>
    </source>
</evidence>
<dbReference type="Gene3D" id="3.90.105.10">
    <property type="entry name" value="Molybdopterin biosynthesis moea protein, domain 2"/>
    <property type="match status" value="1"/>
</dbReference>
<evidence type="ECO:0000256" key="1">
    <source>
        <dbReference type="ARBA" id="ARBA00002901"/>
    </source>
</evidence>
<name>A0A444JDX6_9BACT</name>
<dbReference type="InterPro" id="IPR036688">
    <property type="entry name" value="MoeA_C_domain_IV_sf"/>
</dbReference>
<evidence type="ECO:0000259" key="5">
    <source>
        <dbReference type="SMART" id="SM00852"/>
    </source>
</evidence>
<dbReference type="Gene3D" id="3.40.980.10">
    <property type="entry name" value="MoaB/Mog-like domain"/>
    <property type="match status" value="1"/>
</dbReference>
<dbReference type="Pfam" id="PF03453">
    <property type="entry name" value="MoeA_N"/>
    <property type="match status" value="1"/>
</dbReference>
<dbReference type="Proteomes" id="UP000288892">
    <property type="component" value="Unassembled WGS sequence"/>
</dbReference>
<dbReference type="InterPro" id="IPR038987">
    <property type="entry name" value="MoeA-like"/>
</dbReference>
<comment type="caution">
    <text evidence="6">The sequence shown here is derived from an EMBL/GenBank/DDBJ whole genome shotgun (WGS) entry which is preliminary data.</text>
</comment>
<reference evidence="6 7" key="1">
    <citation type="submission" date="2017-01" db="EMBL/GenBank/DDBJ databases">
        <title>The cable genome- insights into the physiology and evolution of filamentous bacteria capable of sulfide oxidation via long distance electron transfer.</title>
        <authorList>
            <person name="Schreiber L."/>
            <person name="Bjerg J.T."/>
            <person name="Boggild A."/>
            <person name="Van De Vossenberg J."/>
            <person name="Meysman F."/>
            <person name="Nielsen L.P."/>
            <person name="Schramm A."/>
            <person name="Kjeldsen K.U."/>
        </authorList>
    </citation>
    <scope>NUCLEOTIDE SEQUENCE [LARGE SCALE GENOMIC DNA]</scope>
    <source>
        <strain evidence="6">A5</strain>
    </source>
</reference>
<dbReference type="SUPFAM" id="SSF63882">
    <property type="entry name" value="MoeA N-terminal region -like"/>
    <property type="match status" value="1"/>
</dbReference>
<organism evidence="6 7">
    <name type="scientific">Candidatus Electrothrix marina</name>
    <dbReference type="NCBI Taxonomy" id="1859130"/>
    <lineage>
        <taxon>Bacteria</taxon>
        <taxon>Pseudomonadati</taxon>
        <taxon>Thermodesulfobacteriota</taxon>
        <taxon>Desulfobulbia</taxon>
        <taxon>Desulfobulbales</taxon>
        <taxon>Desulfobulbaceae</taxon>
        <taxon>Candidatus Electrothrix</taxon>
    </lineage>
</organism>
<dbReference type="InterPro" id="IPR036425">
    <property type="entry name" value="MoaB/Mog-like_dom_sf"/>
</dbReference>
<dbReference type="Gene3D" id="2.170.190.11">
    <property type="entry name" value="Molybdopterin biosynthesis moea protein, domain 3"/>
    <property type="match status" value="1"/>
</dbReference>
<dbReference type="Pfam" id="PF00994">
    <property type="entry name" value="MoCF_biosynth"/>
    <property type="match status" value="1"/>
</dbReference>
<dbReference type="EC" id="2.10.1.1" evidence="4"/>
<evidence type="ECO:0000256" key="3">
    <source>
        <dbReference type="ARBA" id="ARBA00047317"/>
    </source>
</evidence>
<dbReference type="InterPro" id="IPR036135">
    <property type="entry name" value="MoeA_linker/N_sf"/>
</dbReference>
<dbReference type="GO" id="GO:0005829">
    <property type="term" value="C:cytosol"/>
    <property type="evidence" value="ECO:0007669"/>
    <property type="project" value="TreeGrafter"/>
</dbReference>
<dbReference type="GO" id="GO:0046872">
    <property type="term" value="F:metal ion binding"/>
    <property type="evidence" value="ECO:0007669"/>
    <property type="project" value="UniProtKB-UniRule"/>
</dbReference>
<comment type="catalytic activity">
    <reaction evidence="3">
        <text>adenylyl-molybdopterin + molybdate = Mo-molybdopterin + AMP + H(+)</text>
        <dbReference type="Rhea" id="RHEA:35047"/>
        <dbReference type="ChEBI" id="CHEBI:15378"/>
        <dbReference type="ChEBI" id="CHEBI:36264"/>
        <dbReference type="ChEBI" id="CHEBI:62727"/>
        <dbReference type="ChEBI" id="CHEBI:71302"/>
        <dbReference type="ChEBI" id="CHEBI:456215"/>
        <dbReference type="EC" id="2.10.1.1"/>
    </reaction>
</comment>
<accession>A0A444JDX6</accession>
<dbReference type="CDD" id="cd00887">
    <property type="entry name" value="MoeA"/>
    <property type="match status" value="1"/>
</dbReference>
<keyword evidence="4" id="KW-0479">Metal-binding</keyword>
<protein>
    <recommendedName>
        <fullName evidence="4">Molybdopterin molybdenumtransferase</fullName>
        <ecNumber evidence="4">2.10.1.1</ecNumber>
    </recommendedName>
</protein>
<sequence length="427" mass="46369">MKDNSPTLTYSLREAHTAIAAELTPLEQEQVPLSQTLGRILAASVFADRPKPSYNQSTRDGFALAEQPHSVDKLSAEFQLSGEVAAGCIEQQQVQPGQAYMIMTGAMVPYGAVRVVPFEICQEKGLRLSVPREELYRKELFIRPQGKDIWQGQRLVAAGTRLCPDHLLLLAENGSQEIRVHRRPGVAVICTGSELVKSGGVLHLGQKTSSNGILLAALLQQKHCRLVQSLTVKDDTDMIITRIQQVLTRKKPDLLISTGGMGPGKFDLMEQVVARLGGKPVYNRLKVRPGKATLFALIDNTPLFALPGPPPAVRLLFHELVVPGLHRLQGLPENNIATNGLMDAVLTEPVSIRLTGHLALKGAVAEVRDGRLQVRPAGKLEPMNAIMHLACKVDGNNGRGEIDKNQRVNIRLVGPLASLAAENGFNG</sequence>
<keyword evidence="4 6" id="KW-0808">Transferase</keyword>
<dbReference type="GO" id="GO:0006777">
    <property type="term" value="P:Mo-molybdopterin cofactor biosynthetic process"/>
    <property type="evidence" value="ECO:0007669"/>
    <property type="project" value="UniProtKB-UniRule"/>
</dbReference>
<dbReference type="GO" id="GO:0061599">
    <property type="term" value="F:molybdopterin molybdotransferase activity"/>
    <property type="evidence" value="ECO:0007669"/>
    <property type="project" value="UniProtKB-UniRule"/>
</dbReference>